<name>A0A0D3AE10_BRAOL</name>
<evidence type="ECO:0000313" key="3">
    <source>
        <dbReference type="Proteomes" id="UP000032141"/>
    </source>
</evidence>
<dbReference type="Gramene" id="Bo1g138460.1">
    <property type="protein sequence ID" value="Bo1g138460.1"/>
    <property type="gene ID" value="Bo1g138460"/>
</dbReference>
<reference evidence="2" key="2">
    <citation type="submission" date="2015-03" db="UniProtKB">
        <authorList>
            <consortium name="EnsemblPlants"/>
        </authorList>
    </citation>
    <scope>IDENTIFICATION</scope>
</reference>
<dbReference type="AlphaFoldDB" id="A0A0D3AE10"/>
<evidence type="ECO:0000256" key="1">
    <source>
        <dbReference type="SAM" id="MobiDB-lite"/>
    </source>
</evidence>
<feature type="compositionally biased region" description="Basic and acidic residues" evidence="1">
    <location>
        <begin position="45"/>
        <end position="58"/>
    </location>
</feature>
<organism evidence="2 3">
    <name type="scientific">Brassica oleracea var. oleracea</name>
    <dbReference type="NCBI Taxonomy" id="109376"/>
    <lineage>
        <taxon>Eukaryota</taxon>
        <taxon>Viridiplantae</taxon>
        <taxon>Streptophyta</taxon>
        <taxon>Embryophyta</taxon>
        <taxon>Tracheophyta</taxon>
        <taxon>Spermatophyta</taxon>
        <taxon>Magnoliopsida</taxon>
        <taxon>eudicotyledons</taxon>
        <taxon>Gunneridae</taxon>
        <taxon>Pentapetalae</taxon>
        <taxon>rosids</taxon>
        <taxon>malvids</taxon>
        <taxon>Brassicales</taxon>
        <taxon>Brassicaceae</taxon>
        <taxon>Brassiceae</taxon>
        <taxon>Brassica</taxon>
    </lineage>
</organism>
<dbReference type="EnsemblPlants" id="Bo1g138460.1">
    <property type="protein sequence ID" value="Bo1g138460.1"/>
    <property type="gene ID" value="Bo1g138460"/>
</dbReference>
<dbReference type="Proteomes" id="UP000032141">
    <property type="component" value="Chromosome C1"/>
</dbReference>
<protein>
    <submittedName>
        <fullName evidence="2">Uncharacterized protein</fullName>
    </submittedName>
</protein>
<proteinExistence type="predicted"/>
<sequence length="58" mass="6472">MDFNPFEDNAKFVDLLNSQQNVVFGSKGSVSVSASQDPFADSQEEPIHCDKLPAERRE</sequence>
<accession>A0A0D3AE10</accession>
<reference evidence="2 3" key="1">
    <citation type="journal article" date="2014" name="Genome Biol.">
        <title>Transcriptome and methylome profiling reveals relics of genome dominance in the mesopolyploid Brassica oleracea.</title>
        <authorList>
            <person name="Parkin I.A."/>
            <person name="Koh C."/>
            <person name="Tang H."/>
            <person name="Robinson S.J."/>
            <person name="Kagale S."/>
            <person name="Clarke W.E."/>
            <person name="Town C.D."/>
            <person name="Nixon J."/>
            <person name="Krishnakumar V."/>
            <person name="Bidwell S.L."/>
            <person name="Denoeud F."/>
            <person name="Belcram H."/>
            <person name="Links M.G."/>
            <person name="Just J."/>
            <person name="Clarke C."/>
            <person name="Bender T."/>
            <person name="Huebert T."/>
            <person name="Mason A.S."/>
            <person name="Pires J.C."/>
            <person name="Barker G."/>
            <person name="Moore J."/>
            <person name="Walley P.G."/>
            <person name="Manoli S."/>
            <person name="Batley J."/>
            <person name="Edwards D."/>
            <person name="Nelson M.N."/>
            <person name="Wang X."/>
            <person name="Paterson A.H."/>
            <person name="King G."/>
            <person name="Bancroft I."/>
            <person name="Chalhoub B."/>
            <person name="Sharpe A.G."/>
        </authorList>
    </citation>
    <scope>NUCLEOTIDE SEQUENCE</scope>
    <source>
        <strain evidence="2 3">cv. TO1000</strain>
    </source>
</reference>
<evidence type="ECO:0000313" key="2">
    <source>
        <dbReference type="EnsemblPlants" id="Bo1g138460.1"/>
    </source>
</evidence>
<feature type="region of interest" description="Disordered" evidence="1">
    <location>
        <begin position="33"/>
        <end position="58"/>
    </location>
</feature>
<dbReference type="HOGENOM" id="CLU_2981805_0_0_1"/>
<keyword evidence="3" id="KW-1185">Reference proteome</keyword>